<accession>A0ACB7SM59</accession>
<protein>
    <submittedName>
        <fullName evidence="1">Uncharacterized protein</fullName>
    </submittedName>
</protein>
<sequence>MHAARACTAAKVNVQATKRCSPRCVQEPPASASHRSPGCAGLGNSQPVGASSQLRKHPCSVNARVQSPTAVDVGNTCSDGAEAPLPFEDTAQRRIDRGAERAALPFTQMSFASGAQQRLLSSASCRVARRFVARNVPSPPPPRPRRRCKFIAPTIALRTRSPALHARRTPDTVLTRFHCGRVEPLRTPTQAARIRRAFHQQLVARAETGALCVLVAVQCVSLIAQSPRGAPLHTSCAQHGLMEFFEPKENWGADEVRSGKSWSKDELRIKSNSDLHKLCKFGASGSLAPFAVGVLDEVKESMNNLEEVVRERNEAYYLLETGESGEQPWTPKENIYGFVCNFALNEHLMPRKCNPKGYFRLWRDKDLDEFLRLYREKMQKRKEFFHRRARNRIMQIIKRFPNVDRSLLREMYPDVDIDKLEKIMKEKIYVAFEQQTTT</sequence>
<proteinExistence type="predicted"/>
<comment type="caution">
    <text evidence="1">The sequence shown here is derived from an EMBL/GenBank/DDBJ whole genome shotgun (WGS) entry which is preliminary data.</text>
</comment>
<keyword evidence="2" id="KW-1185">Reference proteome</keyword>
<dbReference type="Proteomes" id="UP000821845">
    <property type="component" value="Chromosome 4"/>
</dbReference>
<name>A0ACB7SM59_HYAAI</name>
<evidence type="ECO:0000313" key="2">
    <source>
        <dbReference type="Proteomes" id="UP000821845"/>
    </source>
</evidence>
<organism evidence="1 2">
    <name type="scientific">Hyalomma asiaticum</name>
    <name type="common">Tick</name>
    <dbReference type="NCBI Taxonomy" id="266040"/>
    <lineage>
        <taxon>Eukaryota</taxon>
        <taxon>Metazoa</taxon>
        <taxon>Ecdysozoa</taxon>
        <taxon>Arthropoda</taxon>
        <taxon>Chelicerata</taxon>
        <taxon>Arachnida</taxon>
        <taxon>Acari</taxon>
        <taxon>Parasitiformes</taxon>
        <taxon>Ixodida</taxon>
        <taxon>Ixodoidea</taxon>
        <taxon>Ixodidae</taxon>
        <taxon>Hyalomminae</taxon>
        <taxon>Hyalomma</taxon>
    </lineage>
</organism>
<reference evidence="1" key="1">
    <citation type="submission" date="2020-05" db="EMBL/GenBank/DDBJ databases">
        <title>Large-scale comparative analyses of tick genomes elucidate their genetic diversity and vector capacities.</title>
        <authorList>
            <person name="Jia N."/>
            <person name="Wang J."/>
            <person name="Shi W."/>
            <person name="Du L."/>
            <person name="Sun Y."/>
            <person name="Zhan W."/>
            <person name="Jiang J."/>
            <person name="Wang Q."/>
            <person name="Zhang B."/>
            <person name="Ji P."/>
            <person name="Sakyi L.B."/>
            <person name="Cui X."/>
            <person name="Yuan T."/>
            <person name="Jiang B."/>
            <person name="Yang W."/>
            <person name="Lam T.T.-Y."/>
            <person name="Chang Q."/>
            <person name="Ding S."/>
            <person name="Wang X."/>
            <person name="Zhu J."/>
            <person name="Ruan X."/>
            <person name="Zhao L."/>
            <person name="Wei J."/>
            <person name="Que T."/>
            <person name="Du C."/>
            <person name="Cheng J."/>
            <person name="Dai P."/>
            <person name="Han X."/>
            <person name="Huang E."/>
            <person name="Gao Y."/>
            <person name="Liu J."/>
            <person name="Shao H."/>
            <person name="Ye R."/>
            <person name="Li L."/>
            <person name="Wei W."/>
            <person name="Wang X."/>
            <person name="Wang C."/>
            <person name="Yang T."/>
            <person name="Huo Q."/>
            <person name="Li W."/>
            <person name="Guo W."/>
            <person name="Chen H."/>
            <person name="Zhou L."/>
            <person name="Ni X."/>
            <person name="Tian J."/>
            <person name="Zhou Y."/>
            <person name="Sheng Y."/>
            <person name="Liu T."/>
            <person name="Pan Y."/>
            <person name="Xia L."/>
            <person name="Li J."/>
            <person name="Zhao F."/>
            <person name="Cao W."/>
        </authorList>
    </citation>
    <scope>NUCLEOTIDE SEQUENCE</scope>
    <source>
        <strain evidence="1">Hyas-2018</strain>
    </source>
</reference>
<dbReference type="EMBL" id="CM023484">
    <property type="protein sequence ID" value="KAH6934222.1"/>
    <property type="molecule type" value="Genomic_DNA"/>
</dbReference>
<gene>
    <name evidence="1" type="ORF">HPB50_021942</name>
</gene>
<evidence type="ECO:0000313" key="1">
    <source>
        <dbReference type="EMBL" id="KAH6934222.1"/>
    </source>
</evidence>